<organism evidence="11 12">
    <name type="scientific">Hebeloma cylindrosporum</name>
    <dbReference type="NCBI Taxonomy" id="76867"/>
    <lineage>
        <taxon>Eukaryota</taxon>
        <taxon>Fungi</taxon>
        <taxon>Dikarya</taxon>
        <taxon>Basidiomycota</taxon>
        <taxon>Agaricomycotina</taxon>
        <taxon>Agaricomycetes</taxon>
        <taxon>Agaricomycetidae</taxon>
        <taxon>Agaricales</taxon>
        <taxon>Agaricineae</taxon>
        <taxon>Hymenogastraceae</taxon>
        <taxon>Hebeloma</taxon>
    </lineage>
</organism>
<dbReference type="Proteomes" id="UP000053424">
    <property type="component" value="Unassembled WGS sequence"/>
</dbReference>
<dbReference type="OrthoDB" id="5979581at2759"/>
<evidence type="ECO:0000259" key="10">
    <source>
        <dbReference type="SMART" id="SM00220"/>
    </source>
</evidence>
<gene>
    <name evidence="11" type="ORF">M413DRAFT_24238</name>
</gene>
<evidence type="ECO:0000313" key="11">
    <source>
        <dbReference type="EMBL" id="KIM46522.1"/>
    </source>
</evidence>
<evidence type="ECO:0000256" key="9">
    <source>
        <dbReference type="PROSITE-ProRule" id="PRU10141"/>
    </source>
</evidence>
<keyword evidence="5" id="KW-0418">Kinase</keyword>
<name>A0A0C2YZW6_HEBCY</name>
<proteinExistence type="predicted"/>
<dbReference type="EC" id="2.7.11.1" evidence="1"/>
<reference evidence="11 12" key="1">
    <citation type="submission" date="2014-04" db="EMBL/GenBank/DDBJ databases">
        <authorList>
            <consortium name="DOE Joint Genome Institute"/>
            <person name="Kuo A."/>
            <person name="Gay G."/>
            <person name="Dore J."/>
            <person name="Kohler A."/>
            <person name="Nagy L.G."/>
            <person name="Floudas D."/>
            <person name="Copeland A."/>
            <person name="Barry K.W."/>
            <person name="Cichocki N."/>
            <person name="Veneault-Fourrey C."/>
            <person name="LaButti K."/>
            <person name="Lindquist E.A."/>
            <person name="Lipzen A."/>
            <person name="Lundell T."/>
            <person name="Morin E."/>
            <person name="Murat C."/>
            <person name="Sun H."/>
            <person name="Tunlid A."/>
            <person name="Henrissat B."/>
            <person name="Grigoriev I.V."/>
            <person name="Hibbett D.S."/>
            <person name="Martin F."/>
            <person name="Nordberg H.P."/>
            <person name="Cantor M.N."/>
            <person name="Hua S.X."/>
        </authorList>
    </citation>
    <scope>NUCLEOTIDE SEQUENCE [LARGE SCALE GENOMIC DNA]</scope>
    <source>
        <strain evidence="12">h7</strain>
    </source>
</reference>
<dbReference type="InterPro" id="IPR051334">
    <property type="entry name" value="SRPK"/>
</dbReference>
<feature type="binding site" evidence="9">
    <location>
        <position position="93"/>
    </location>
    <ligand>
        <name>ATP</name>
        <dbReference type="ChEBI" id="CHEBI:30616"/>
    </ligand>
</feature>
<sequence>MRQISQILLRKLIRLKPLDLSSAAANAVTLPLDVPLEEERKPDYDSKQFYPVKLGEIFHDRYQVVVKVGFGGHSTVWLARNLQRFKERYSVLKISTSDVDRAEEALHELRIPRHLASASPGHPGLRYISDWSKIPSKYRRCMAGGVYSLDILSYMIKFLLTVIHTGGPNSIAPLTTEITPLDLKPENVLWGLEKSLSLDNVVDDEVTGSRKTFTHAIQPNCYRAREVILGTSWSYPVDKYMEPRHNGASLAIAVSLLWIIQHAKLWNLLERETLFDGSDCASDGEYTSRAHLVQLINLLGPRRSSWHEELKLVSTSPLTVGEFKAQRQVRPRRLVDTVSTIKGEEKELFLRFVTRMLEWLPEKRATAQELMDDPWMRSLD</sequence>
<dbReference type="PANTHER" id="PTHR47634">
    <property type="entry name" value="PROTEIN KINASE DOMAIN-CONTAINING PROTEIN-RELATED"/>
    <property type="match status" value="1"/>
</dbReference>
<evidence type="ECO:0000256" key="3">
    <source>
        <dbReference type="ARBA" id="ARBA00022679"/>
    </source>
</evidence>
<keyword evidence="4 9" id="KW-0547">Nucleotide-binding</keyword>
<dbReference type="HOGENOM" id="CLU_000288_81_1_1"/>
<evidence type="ECO:0000256" key="1">
    <source>
        <dbReference type="ARBA" id="ARBA00012513"/>
    </source>
</evidence>
<keyword evidence="6 9" id="KW-0067">ATP-binding</keyword>
<dbReference type="AlphaFoldDB" id="A0A0C2YZW6"/>
<evidence type="ECO:0000256" key="2">
    <source>
        <dbReference type="ARBA" id="ARBA00022527"/>
    </source>
</evidence>
<dbReference type="Gene3D" id="1.10.510.10">
    <property type="entry name" value="Transferase(Phosphotransferase) domain 1"/>
    <property type="match status" value="3"/>
</dbReference>
<dbReference type="STRING" id="686832.A0A0C2YZW6"/>
<dbReference type="EMBL" id="KN831771">
    <property type="protein sequence ID" value="KIM46522.1"/>
    <property type="molecule type" value="Genomic_DNA"/>
</dbReference>
<evidence type="ECO:0000256" key="8">
    <source>
        <dbReference type="ARBA" id="ARBA00048679"/>
    </source>
</evidence>
<dbReference type="GO" id="GO:0050684">
    <property type="term" value="P:regulation of mRNA processing"/>
    <property type="evidence" value="ECO:0007669"/>
    <property type="project" value="TreeGrafter"/>
</dbReference>
<dbReference type="InterPro" id="IPR000719">
    <property type="entry name" value="Prot_kinase_dom"/>
</dbReference>
<accession>A0A0C2YZW6</accession>
<keyword evidence="2" id="KW-0723">Serine/threonine-protein kinase</keyword>
<keyword evidence="3" id="KW-0808">Transferase</keyword>
<comment type="catalytic activity">
    <reaction evidence="8">
        <text>L-seryl-[protein] + ATP = O-phospho-L-seryl-[protein] + ADP + H(+)</text>
        <dbReference type="Rhea" id="RHEA:17989"/>
        <dbReference type="Rhea" id="RHEA-COMP:9863"/>
        <dbReference type="Rhea" id="RHEA-COMP:11604"/>
        <dbReference type="ChEBI" id="CHEBI:15378"/>
        <dbReference type="ChEBI" id="CHEBI:29999"/>
        <dbReference type="ChEBI" id="CHEBI:30616"/>
        <dbReference type="ChEBI" id="CHEBI:83421"/>
        <dbReference type="ChEBI" id="CHEBI:456216"/>
        <dbReference type="EC" id="2.7.11.1"/>
    </reaction>
</comment>
<dbReference type="InterPro" id="IPR011009">
    <property type="entry name" value="Kinase-like_dom_sf"/>
</dbReference>
<dbReference type="InterPro" id="IPR017441">
    <property type="entry name" value="Protein_kinase_ATP_BS"/>
</dbReference>
<dbReference type="GO" id="GO:0004674">
    <property type="term" value="F:protein serine/threonine kinase activity"/>
    <property type="evidence" value="ECO:0007669"/>
    <property type="project" value="UniProtKB-KW"/>
</dbReference>
<evidence type="ECO:0000256" key="4">
    <source>
        <dbReference type="ARBA" id="ARBA00022741"/>
    </source>
</evidence>
<keyword evidence="12" id="KW-1185">Reference proteome</keyword>
<dbReference type="SUPFAM" id="SSF56112">
    <property type="entry name" value="Protein kinase-like (PK-like)"/>
    <property type="match status" value="1"/>
</dbReference>
<reference evidence="12" key="2">
    <citation type="submission" date="2015-01" db="EMBL/GenBank/DDBJ databases">
        <title>Evolutionary Origins and Diversification of the Mycorrhizal Mutualists.</title>
        <authorList>
            <consortium name="DOE Joint Genome Institute"/>
            <consortium name="Mycorrhizal Genomics Consortium"/>
            <person name="Kohler A."/>
            <person name="Kuo A."/>
            <person name="Nagy L.G."/>
            <person name="Floudas D."/>
            <person name="Copeland A."/>
            <person name="Barry K.W."/>
            <person name="Cichocki N."/>
            <person name="Veneault-Fourrey C."/>
            <person name="LaButti K."/>
            <person name="Lindquist E.A."/>
            <person name="Lipzen A."/>
            <person name="Lundell T."/>
            <person name="Morin E."/>
            <person name="Murat C."/>
            <person name="Riley R."/>
            <person name="Ohm R."/>
            <person name="Sun H."/>
            <person name="Tunlid A."/>
            <person name="Henrissat B."/>
            <person name="Grigoriev I.V."/>
            <person name="Hibbett D.S."/>
            <person name="Martin F."/>
        </authorList>
    </citation>
    <scope>NUCLEOTIDE SEQUENCE [LARGE SCALE GENOMIC DNA]</scope>
    <source>
        <strain evidence="12">h7</strain>
    </source>
</reference>
<protein>
    <recommendedName>
        <fullName evidence="1">non-specific serine/threonine protein kinase</fullName>
        <ecNumber evidence="1">2.7.11.1</ecNumber>
    </recommendedName>
</protein>
<dbReference type="SMART" id="SM00220">
    <property type="entry name" value="S_TKc"/>
    <property type="match status" value="1"/>
</dbReference>
<dbReference type="Gene3D" id="3.30.200.20">
    <property type="entry name" value="Phosphorylase Kinase, domain 1"/>
    <property type="match status" value="1"/>
</dbReference>
<evidence type="ECO:0000256" key="5">
    <source>
        <dbReference type="ARBA" id="ARBA00022777"/>
    </source>
</evidence>
<evidence type="ECO:0000256" key="7">
    <source>
        <dbReference type="ARBA" id="ARBA00047899"/>
    </source>
</evidence>
<feature type="domain" description="Protein kinase" evidence="10">
    <location>
        <begin position="62"/>
        <end position="376"/>
    </location>
</feature>
<dbReference type="GO" id="GO:0005524">
    <property type="term" value="F:ATP binding"/>
    <property type="evidence" value="ECO:0007669"/>
    <property type="project" value="UniProtKB-UniRule"/>
</dbReference>
<dbReference type="GO" id="GO:0000245">
    <property type="term" value="P:spliceosomal complex assembly"/>
    <property type="evidence" value="ECO:0007669"/>
    <property type="project" value="TreeGrafter"/>
</dbReference>
<comment type="catalytic activity">
    <reaction evidence="7">
        <text>L-threonyl-[protein] + ATP = O-phospho-L-threonyl-[protein] + ADP + H(+)</text>
        <dbReference type="Rhea" id="RHEA:46608"/>
        <dbReference type="Rhea" id="RHEA-COMP:11060"/>
        <dbReference type="Rhea" id="RHEA-COMP:11605"/>
        <dbReference type="ChEBI" id="CHEBI:15378"/>
        <dbReference type="ChEBI" id="CHEBI:30013"/>
        <dbReference type="ChEBI" id="CHEBI:30616"/>
        <dbReference type="ChEBI" id="CHEBI:61977"/>
        <dbReference type="ChEBI" id="CHEBI:456216"/>
        <dbReference type="EC" id="2.7.11.1"/>
    </reaction>
</comment>
<dbReference type="PROSITE" id="PS00107">
    <property type="entry name" value="PROTEIN_KINASE_ATP"/>
    <property type="match status" value="1"/>
</dbReference>
<evidence type="ECO:0000313" key="12">
    <source>
        <dbReference type="Proteomes" id="UP000053424"/>
    </source>
</evidence>
<dbReference type="PANTHER" id="PTHR47634:SF9">
    <property type="entry name" value="PROTEIN KINASE DOMAIN-CONTAINING PROTEIN-RELATED"/>
    <property type="match status" value="1"/>
</dbReference>
<evidence type="ECO:0000256" key="6">
    <source>
        <dbReference type="ARBA" id="ARBA00022840"/>
    </source>
</evidence>